<evidence type="ECO:0000313" key="2">
    <source>
        <dbReference type="EMBL" id="TZG40529.1"/>
    </source>
</evidence>
<evidence type="ECO:0000256" key="1">
    <source>
        <dbReference type="SAM" id="MobiDB-lite"/>
    </source>
</evidence>
<name>A0A5D9DAC4_HALER</name>
<dbReference type="EMBL" id="VTPU01000004">
    <property type="protein sequence ID" value="TZG40529.1"/>
    <property type="molecule type" value="Genomic_DNA"/>
</dbReference>
<feature type="region of interest" description="Disordered" evidence="1">
    <location>
        <begin position="15"/>
        <end position="55"/>
    </location>
</feature>
<dbReference type="RefSeq" id="WP_149321360.1">
    <property type="nucleotide sequence ID" value="NZ_JARWAH010000003.1"/>
</dbReference>
<accession>A0A5D9DAC4</accession>
<dbReference type="Proteomes" id="UP000324260">
    <property type="component" value="Unassembled WGS sequence"/>
</dbReference>
<evidence type="ECO:0000313" key="3">
    <source>
        <dbReference type="Proteomes" id="UP000324260"/>
    </source>
</evidence>
<gene>
    <name evidence="2" type="ORF">FZZ93_05640</name>
</gene>
<protein>
    <submittedName>
        <fullName evidence="2">Uncharacterized protein</fullName>
    </submittedName>
</protein>
<keyword evidence="3" id="KW-1185">Reference proteome</keyword>
<comment type="caution">
    <text evidence="2">The sequence shown here is derived from an EMBL/GenBank/DDBJ whole genome shotgun (WGS) entry which is preliminary data.</text>
</comment>
<reference evidence="2 3" key="1">
    <citation type="submission" date="2019-08" db="EMBL/GenBank/DDBJ databases">
        <title>Draft Genome Sequence of Halomonas eurihalina Isolated from Preserved Hide-surface.</title>
        <authorList>
            <person name="Hussain S.A."/>
            <person name="Xu A."/>
            <person name="Sarker M."/>
            <person name="Sommers C."/>
        </authorList>
    </citation>
    <scope>NUCLEOTIDE SEQUENCE [LARGE SCALE GENOMIC DNA]</scope>
    <source>
        <strain evidence="2 3">MS1</strain>
    </source>
</reference>
<proteinExistence type="predicted"/>
<dbReference type="OrthoDB" id="6176876at2"/>
<sequence>MNIKERKARLIEEKRQARAKGKIITSPQHPIIGSRAHEQPSDPANRARRADFHARWNGQAEPLIQLWR</sequence>
<dbReference type="AlphaFoldDB" id="A0A5D9DAC4"/>
<organism evidence="2 3">
    <name type="scientific">Halomonas eurihalina</name>
    <dbReference type="NCBI Taxonomy" id="42566"/>
    <lineage>
        <taxon>Bacteria</taxon>
        <taxon>Pseudomonadati</taxon>
        <taxon>Pseudomonadota</taxon>
        <taxon>Gammaproteobacteria</taxon>
        <taxon>Oceanospirillales</taxon>
        <taxon>Halomonadaceae</taxon>
        <taxon>Halomonas</taxon>
    </lineage>
</organism>